<accession>A0ABW9LPY2</accession>
<evidence type="ECO:0000313" key="1">
    <source>
        <dbReference type="EMBL" id="MFN6548666.1"/>
    </source>
</evidence>
<sequence>MWVILRTPAEQVAEYDLPDVDSNSSDEQILTAAAGVEPIRRGDTEIVGEPYVYARGLDALAQQGQRLARADSRLEAEKDAARELARKYFDDGYSKADISKALRVTRVTLDSWLGKGARRPGGGG</sequence>
<protein>
    <submittedName>
        <fullName evidence="1">Uncharacterized protein</fullName>
    </submittedName>
</protein>
<dbReference type="Proteomes" id="UP001635816">
    <property type="component" value="Unassembled WGS sequence"/>
</dbReference>
<gene>
    <name evidence="1" type="ORF">ACK4CT_36590</name>
</gene>
<proteinExistence type="predicted"/>
<name>A0ABW9LPY2_9MYCO</name>
<dbReference type="EMBL" id="JBKBDD010000033">
    <property type="protein sequence ID" value="MFN6548666.1"/>
    <property type="molecule type" value="Genomic_DNA"/>
</dbReference>
<reference evidence="1 2" key="1">
    <citation type="submission" date="2024-12" db="EMBL/GenBank/DDBJ databases">
        <title>The coexistence of Mycolicibacterium septicum and Mycolicibacterium nivoides in clinical samples.</title>
        <authorList>
            <person name="Wang C."/>
            <person name="Feng Y."/>
            <person name="Zong Z."/>
        </authorList>
    </citation>
    <scope>NUCLEOTIDE SEQUENCE [LARGE SCALE GENOMIC DNA]</scope>
    <source>
        <strain evidence="1 2">120309</strain>
    </source>
</reference>
<organism evidence="1 2">
    <name type="scientific">Mycolicibacterium nivoides</name>
    <dbReference type="NCBI Taxonomy" id="2487344"/>
    <lineage>
        <taxon>Bacteria</taxon>
        <taxon>Bacillati</taxon>
        <taxon>Actinomycetota</taxon>
        <taxon>Actinomycetes</taxon>
        <taxon>Mycobacteriales</taxon>
        <taxon>Mycobacteriaceae</taxon>
        <taxon>Mycolicibacterium</taxon>
    </lineage>
</organism>
<comment type="caution">
    <text evidence="1">The sequence shown here is derived from an EMBL/GenBank/DDBJ whole genome shotgun (WGS) entry which is preliminary data.</text>
</comment>
<dbReference type="RefSeq" id="WP_409546035.1">
    <property type="nucleotide sequence ID" value="NZ_JBKBDD010000033.1"/>
</dbReference>
<evidence type="ECO:0000313" key="2">
    <source>
        <dbReference type="Proteomes" id="UP001635816"/>
    </source>
</evidence>
<keyword evidence="2" id="KW-1185">Reference proteome</keyword>